<dbReference type="PANTHER" id="PTHR36436:SF6">
    <property type="entry name" value="SLL5081 PROTEIN"/>
    <property type="match status" value="1"/>
</dbReference>
<dbReference type="Gene3D" id="2.30.320.10">
    <property type="entry name" value="YwqG-like"/>
    <property type="match status" value="1"/>
</dbReference>
<dbReference type="PANTHER" id="PTHR36436">
    <property type="entry name" value="SLL5081 PROTEIN"/>
    <property type="match status" value="1"/>
</dbReference>
<dbReference type="AlphaFoldDB" id="A0A9D1KGQ3"/>
<name>A0A9D1KGQ3_9BACT</name>
<reference evidence="1" key="1">
    <citation type="submission" date="2020-10" db="EMBL/GenBank/DDBJ databases">
        <authorList>
            <person name="Gilroy R."/>
        </authorList>
    </citation>
    <scope>NUCLEOTIDE SEQUENCE</scope>
    <source>
        <strain evidence="1">ChiHecec2B26-709</strain>
    </source>
</reference>
<reference evidence="1" key="2">
    <citation type="journal article" date="2021" name="PeerJ">
        <title>Extensive microbial diversity within the chicken gut microbiome revealed by metagenomics and culture.</title>
        <authorList>
            <person name="Gilroy R."/>
            <person name="Ravi A."/>
            <person name="Getino M."/>
            <person name="Pursley I."/>
            <person name="Horton D.L."/>
            <person name="Alikhan N.F."/>
            <person name="Baker D."/>
            <person name="Gharbi K."/>
            <person name="Hall N."/>
            <person name="Watson M."/>
            <person name="Adriaenssens E.M."/>
            <person name="Foster-Nyarko E."/>
            <person name="Jarju S."/>
            <person name="Secka A."/>
            <person name="Antonio M."/>
            <person name="Oren A."/>
            <person name="Chaudhuri R.R."/>
            <person name="La Ragione R."/>
            <person name="Hildebrand F."/>
            <person name="Pallen M.J."/>
        </authorList>
    </citation>
    <scope>NUCLEOTIDE SEQUENCE</scope>
    <source>
        <strain evidence="1">ChiHecec2B26-709</strain>
    </source>
</reference>
<dbReference type="Proteomes" id="UP000886881">
    <property type="component" value="Unassembled WGS sequence"/>
</dbReference>
<dbReference type="InterPro" id="IPR015315">
    <property type="entry name" value="DUF1963"/>
</dbReference>
<protein>
    <submittedName>
        <fullName evidence="1">DUF1963 domain-containing protein</fullName>
    </submittedName>
</protein>
<evidence type="ECO:0000313" key="1">
    <source>
        <dbReference type="EMBL" id="HIT46237.1"/>
    </source>
</evidence>
<dbReference type="InterPro" id="IPR035948">
    <property type="entry name" value="YwqG-like_sf"/>
</dbReference>
<dbReference type="EMBL" id="DVLC01000003">
    <property type="protein sequence ID" value="HIT46237.1"/>
    <property type="molecule type" value="Genomic_DNA"/>
</dbReference>
<sequence>MAIRLTPKATDSQLFCCSKWWGNPDLPPGMEFPTMKVEEDGESYDYPLTFICQIDCEDIAPFDKEGRLPHTGMLYFFAAIDEFLGYDSPEHFGIGKWPKKAVLVKYTPSINMETFSSCILVDDDDRELAAPEMAVDFSECEDSADGIKLLGVPFFEDVRGENPDCVNLLQLDEDDGLEMRFYDSGMFNFLIKESDLGFGNWKRGFGWLHSL</sequence>
<gene>
    <name evidence="1" type="ORF">IAC35_00070</name>
</gene>
<organism evidence="1 2">
    <name type="scientific">Candidatus Cryptobacteroides merdipullorum</name>
    <dbReference type="NCBI Taxonomy" id="2840771"/>
    <lineage>
        <taxon>Bacteria</taxon>
        <taxon>Pseudomonadati</taxon>
        <taxon>Bacteroidota</taxon>
        <taxon>Bacteroidia</taxon>
        <taxon>Bacteroidales</taxon>
        <taxon>Candidatus Cryptobacteroides</taxon>
    </lineage>
</organism>
<dbReference type="Pfam" id="PF09234">
    <property type="entry name" value="DUF1963"/>
    <property type="match status" value="1"/>
</dbReference>
<proteinExistence type="predicted"/>
<comment type="caution">
    <text evidence="1">The sequence shown here is derived from an EMBL/GenBank/DDBJ whole genome shotgun (WGS) entry which is preliminary data.</text>
</comment>
<accession>A0A9D1KGQ3</accession>
<dbReference type="SUPFAM" id="SSF103032">
    <property type="entry name" value="Hypothetical protein YwqG"/>
    <property type="match status" value="1"/>
</dbReference>
<evidence type="ECO:0000313" key="2">
    <source>
        <dbReference type="Proteomes" id="UP000886881"/>
    </source>
</evidence>